<dbReference type="GO" id="GO:0071222">
    <property type="term" value="P:cellular response to lipopolysaccharide"/>
    <property type="evidence" value="ECO:0007669"/>
    <property type="project" value="TreeGrafter"/>
</dbReference>
<feature type="region of interest" description="Disordered" evidence="2">
    <location>
        <begin position="103"/>
        <end position="162"/>
    </location>
</feature>
<dbReference type="STRING" id="8022.A0A060Z2C1"/>
<proteinExistence type="predicted"/>
<gene>
    <name evidence="3" type="ORF">GSONMT00032146001</name>
</gene>
<feature type="non-terminal residue" evidence="3">
    <location>
        <position position="1"/>
    </location>
</feature>
<evidence type="ECO:0000313" key="4">
    <source>
        <dbReference type="Proteomes" id="UP000193380"/>
    </source>
</evidence>
<reference evidence="3" key="1">
    <citation type="journal article" date="2014" name="Nat. Commun.">
        <title>The rainbow trout genome provides novel insights into evolution after whole-genome duplication in vertebrates.</title>
        <authorList>
            <person name="Berthelot C."/>
            <person name="Brunet F."/>
            <person name="Chalopin D."/>
            <person name="Juanchich A."/>
            <person name="Bernard M."/>
            <person name="Noel B."/>
            <person name="Bento P."/>
            <person name="Da Silva C."/>
            <person name="Labadie K."/>
            <person name="Alberti A."/>
            <person name="Aury J.M."/>
            <person name="Louis A."/>
            <person name="Dehais P."/>
            <person name="Bardou P."/>
            <person name="Montfort J."/>
            <person name="Klopp C."/>
            <person name="Cabau C."/>
            <person name="Gaspin C."/>
            <person name="Thorgaard G.H."/>
            <person name="Boussaha M."/>
            <person name="Quillet E."/>
            <person name="Guyomard R."/>
            <person name="Galiana D."/>
            <person name="Bobe J."/>
            <person name="Volff J.N."/>
            <person name="Genet C."/>
            <person name="Wincker P."/>
            <person name="Jaillon O."/>
            <person name="Roest Crollius H."/>
            <person name="Guiguen Y."/>
        </authorList>
    </citation>
    <scope>NUCLEOTIDE SEQUENCE [LARGE SCALE GENOMIC DNA]</scope>
</reference>
<organism evidence="3 4">
    <name type="scientific">Oncorhynchus mykiss</name>
    <name type="common">Rainbow trout</name>
    <name type="synonym">Salmo gairdneri</name>
    <dbReference type="NCBI Taxonomy" id="8022"/>
    <lineage>
        <taxon>Eukaryota</taxon>
        <taxon>Metazoa</taxon>
        <taxon>Chordata</taxon>
        <taxon>Craniata</taxon>
        <taxon>Vertebrata</taxon>
        <taxon>Euteleostomi</taxon>
        <taxon>Actinopterygii</taxon>
        <taxon>Neopterygii</taxon>
        <taxon>Teleostei</taxon>
        <taxon>Protacanthopterygii</taxon>
        <taxon>Salmoniformes</taxon>
        <taxon>Salmonidae</taxon>
        <taxon>Salmoninae</taxon>
        <taxon>Oncorhynchus</taxon>
    </lineage>
</organism>
<dbReference type="AlphaFoldDB" id="A0A060Z2C1"/>
<evidence type="ECO:0000256" key="2">
    <source>
        <dbReference type="SAM" id="MobiDB-lite"/>
    </source>
</evidence>
<dbReference type="PANTHER" id="PTHR31882">
    <property type="entry name" value="TNFAIP3-INTERACTING PROTEIN COILED COIL FAMILY MEMBER"/>
    <property type="match status" value="1"/>
</dbReference>
<protein>
    <submittedName>
        <fullName evidence="3">Uncharacterized protein</fullName>
    </submittedName>
</protein>
<name>A0A060Z2C1_ONCMY</name>
<accession>A0A060Z2C1</accession>
<dbReference type="PaxDb" id="8022-A0A060Z2C1"/>
<feature type="compositionally biased region" description="Basic and acidic residues" evidence="2">
    <location>
        <begin position="123"/>
        <end position="141"/>
    </location>
</feature>
<dbReference type="GO" id="GO:0043124">
    <property type="term" value="P:negative regulation of canonical NF-kappaB signal transduction"/>
    <property type="evidence" value="ECO:0007669"/>
    <property type="project" value="TreeGrafter"/>
</dbReference>
<dbReference type="EMBL" id="FR935745">
    <property type="protein sequence ID" value="CDQ98203.1"/>
    <property type="molecule type" value="Genomic_DNA"/>
</dbReference>
<sequence length="162" mass="18160">AGAGTGQLPQENQELTSQLQRLESSFGIFAEASNPNQLLAHLGRMAVEFHHLSSKVQKNEQRTSLLQTLCEQLRHENSELRKKMEEDLQYRNGDVELLRPENLKLKEQTTGAGETAAESEGQPEAKEDVVKEETASVRSKMEVSTPQKVWKSFPRMDGMAPV</sequence>
<dbReference type="GO" id="GO:0006357">
    <property type="term" value="P:regulation of transcription by RNA polymerase II"/>
    <property type="evidence" value="ECO:0007669"/>
    <property type="project" value="TreeGrafter"/>
</dbReference>
<evidence type="ECO:0000313" key="3">
    <source>
        <dbReference type="EMBL" id="CDQ98203.1"/>
    </source>
</evidence>
<reference evidence="3" key="2">
    <citation type="submission" date="2014-03" db="EMBL/GenBank/DDBJ databases">
        <authorList>
            <person name="Genoscope - CEA"/>
        </authorList>
    </citation>
    <scope>NUCLEOTIDE SEQUENCE</scope>
</reference>
<keyword evidence="1" id="KW-0175">Coiled coil</keyword>
<dbReference type="PANTHER" id="PTHR31882:SF3">
    <property type="entry name" value="TNFAIP3-INTERACTING PROTEIN 1"/>
    <property type="match status" value="1"/>
</dbReference>
<evidence type="ECO:0000256" key="1">
    <source>
        <dbReference type="ARBA" id="ARBA00023054"/>
    </source>
</evidence>
<dbReference type="GO" id="GO:0005737">
    <property type="term" value="C:cytoplasm"/>
    <property type="evidence" value="ECO:0007669"/>
    <property type="project" value="UniProtKB-ARBA"/>
</dbReference>
<dbReference type="Proteomes" id="UP000193380">
    <property type="component" value="Unassembled WGS sequence"/>
</dbReference>